<dbReference type="EMBL" id="VJZC01000039">
    <property type="protein sequence ID" value="MPY57274.1"/>
    <property type="molecule type" value="Genomic_DNA"/>
</dbReference>
<dbReference type="Proteomes" id="UP000400924">
    <property type="component" value="Unassembled WGS sequence"/>
</dbReference>
<evidence type="ECO:0000256" key="1">
    <source>
        <dbReference type="SAM" id="MobiDB-lite"/>
    </source>
</evidence>
<accession>A0A5N8XDK0</accession>
<dbReference type="SUPFAM" id="SSF51735">
    <property type="entry name" value="NAD(P)-binding Rossmann-fold domains"/>
    <property type="match status" value="1"/>
</dbReference>
<name>A0A5N8XDK0_9ACTN</name>
<dbReference type="AlphaFoldDB" id="A0A5N8XDK0"/>
<feature type="region of interest" description="Disordered" evidence="1">
    <location>
        <begin position="65"/>
        <end position="85"/>
    </location>
</feature>
<protein>
    <submittedName>
        <fullName evidence="2">Uncharacterized protein</fullName>
    </submittedName>
</protein>
<evidence type="ECO:0000313" key="2">
    <source>
        <dbReference type="EMBL" id="MPY57274.1"/>
    </source>
</evidence>
<organism evidence="2 3">
    <name type="scientific">Streptomyces spongiae</name>
    <dbReference type="NCBI Taxonomy" id="565072"/>
    <lineage>
        <taxon>Bacteria</taxon>
        <taxon>Bacillati</taxon>
        <taxon>Actinomycetota</taxon>
        <taxon>Actinomycetes</taxon>
        <taxon>Kitasatosporales</taxon>
        <taxon>Streptomycetaceae</taxon>
        <taxon>Streptomyces</taxon>
    </lineage>
</organism>
<feature type="compositionally biased region" description="Pro residues" evidence="1">
    <location>
        <begin position="66"/>
        <end position="75"/>
    </location>
</feature>
<dbReference type="RefSeq" id="WP_152770842.1">
    <property type="nucleotide sequence ID" value="NZ_VJZC01000039.1"/>
</dbReference>
<reference evidence="2 3" key="1">
    <citation type="submission" date="2019-07" db="EMBL/GenBank/DDBJ databases">
        <title>New species of Amycolatopsis and Streptomyces.</title>
        <authorList>
            <person name="Duangmal K."/>
            <person name="Teo W.F.A."/>
            <person name="Lipun K."/>
        </authorList>
    </citation>
    <scope>NUCLEOTIDE SEQUENCE [LARGE SCALE GENOMIC DNA]</scope>
    <source>
        <strain evidence="2 3">NBRC 106415</strain>
    </source>
</reference>
<proteinExistence type="predicted"/>
<keyword evidence="3" id="KW-1185">Reference proteome</keyword>
<sequence length="85" mass="9047">MKSVGYRALEHVVRDGFEALLRGEEQVKVLAGRRAFVTGVTSGIGAATGVLVAEPGAVVTALGLPPADPADLPYPRPRRRPEARW</sequence>
<evidence type="ECO:0000313" key="3">
    <source>
        <dbReference type="Proteomes" id="UP000400924"/>
    </source>
</evidence>
<comment type="caution">
    <text evidence="2">The sequence shown here is derived from an EMBL/GenBank/DDBJ whole genome shotgun (WGS) entry which is preliminary data.</text>
</comment>
<dbReference type="Gene3D" id="3.40.50.720">
    <property type="entry name" value="NAD(P)-binding Rossmann-like Domain"/>
    <property type="match status" value="1"/>
</dbReference>
<dbReference type="InterPro" id="IPR036291">
    <property type="entry name" value="NAD(P)-bd_dom_sf"/>
</dbReference>
<gene>
    <name evidence="2" type="ORF">FNH08_08840</name>
</gene>